<dbReference type="GeneID" id="95425897"/>
<organism evidence="8 9">
    <name type="scientific">Segatella oulorum</name>
    <dbReference type="NCBI Taxonomy" id="28136"/>
    <lineage>
        <taxon>Bacteria</taxon>
        <taxon>Pseudomonadati</taxon>
        <taxon>Bacteroidota</taxon>
        <taxon>Bacteroidia</taxon>
        <taxon>Bacteroidales</taxon>
        <taxon>Prevotellaceae</taxon>
        <taxon>Segatella</taxon>
    </lineage>
</organism>
<evidence type="ECO:0000256" key="3">
    <source>
        <dbReference type="ARBA" id="ARBA00022475"/>
    </source>
</evidence>
<dbReference type="GO" id="GO:0022857">
    <property type="term" value="F:transmembrane transporter activity"/>
    <property type="evidence" value="ECO:0007669"/>
    <property type="project" value="InterPro"/>
</dbReference>
<keyword evidence="7" id="KW-0653">Protein transport</keyword>
<dbReference type="InterPro" id="IPR003400">
    <property type="entry name" value="ExbD"/>
</dbReference>
<reference evidence="8 9" key="1">
    <citation type="submission" date="2017-02" db="EMBL/GenBank/DDBJ databases">
        <authorList>
            <person name="Peterson S.W."/>
        </authorList>
    </citation>
    <scope>NUCLEOTIDE SEQUENCE [LARGE SCALE GENOMIC DNA]</scope>
    <source>
        <strain evidence="8 9">ATCC 43324</strain>
    </source>
</reference>
<evidence type="ECO:0000256" key="6">
    <source>
        <dbReference type="ARBA" id="ARBA00023136"/>
    </source>
</evidence>
<sequence length="213" mass="23744">MGKVKIKKSDVWIDMTPMSDVMTLLLTFFMLTSTFVKNEPVKVNTPGSVSEIKVPEKGVLTIFVNPEKDASGKPTGEGQVFMSMDNPEEMVQVLDKMTESFGVSLNPAQTKAFKAEDQFGVPMSDLSSYLSAPLNIRMKTLPLKGIPLDSIKGGMSEFQQWVNAARTVDDDIKIALKADASTPYKTVKRVMSELQDMDESHYYMITQLKKQED</sequence>
<dbReference type="STRING" id="28136.SAMN02745202_02228"/>
<dbReference type="Proteomes" id="UP000190065">
    <property type="component" value="Unassembled WGS sequence"/>
</dbReference>
<gene>
    <name evidence="8" type="ORF">SAMN02745202_02228</name>
</gene>
<evidence type="ECO:0000256" key="7">
    <source>
        <dbReference type="RuleBase" id="RU003879"/>
    </source>
</evidence>
<keyword evidence="3" id="KW-1003">Cell membrane</keyword>
<name>A0A1T4RFD1_9BACT</name>
<proteinExistence type="inferred from homology"/>
<dbReference type="Pfam" id="PF02472">
    <property type="entry name" value="ExbD"/>
    <property type="match status" value="1"/>
</dbReference>
<protein>
    <submittedName>
        <fullName evidence="8">Biopolymer transport protein ExbD/TolR</fullName>
    </submittedName>
</protein>
<evidence type="ECO:0000256" key="4">
    <source>
        <dbReference type="ARBA" id="ARBA00022692"/>
    </source>
</evidence>
<accession>A0A1T4RFD1</accession>
<keyword evidence="4 7" id="KW-0812">Transmembrane</keyword>
<evidence type="ECO:0000313" key="8">
    <source>
        <dbReference type="EMBL" id="SKA14458.1"/>
    </source>
</evidence>
<dbReference type="RefSeq" id="WP_004380287.1">
    <property type="nucleotide sequence ID" value="NZ_CAJPPD010000008.1"/>
</dbReference>
<dbReference type="eggNOG" id="COG0848">
    <property type="taxonomic scope" value="Bacteria"/>
</dbReference>
<dbReference type="AlphaFoldDB" id="A0A1T4RFD1"/>
<keyword evidence="6" id="KW-0472">Membrane</keyword>
<evidence type="ECO:0000313" key="9">
    <source>
        <dbReference type="Proteomes" id="UP000190065"/>
    </source>
</evidence>
<keyword evidence="7" id="KW-0813">Transport</keyword>
<comment type="similarity">
    <text evidence="2 7">Belongs to the ExbD/TolR family.</text>
</comment>
<comment type="subcellular location">
    <subcellularLocation>
        <location evidence="1">Cell membrane</location>
        <topology evidence="1">Single-pass membrane protein</topology>
    </subcellularLocation>
    <subcellularLocation>
        <location evidence="7">Cell membrane</location>
        <topology evidence="7">Single-pass type II membrane protein</topology>
    </subcellularLocation>
</comment>
<dbReference type="PANTHER" id="PTHR30558:SF3">
    <property type="entry name" value="BIOPOLYMER TRANSPORT PROTEIN EXBD-RELATED"/>
    <property type="match status" value="1"/>
</dbReference>
<dbReference type="GO" id="GO:0015031">
    <property type="term" value="P:protein transport"/>
    <property type="evidence" value="ECO:0007669"/>
    <property type="project" value="UniProtKB-KW"/>
</dbReference>
<evidence type="ECO:0000256" key="5">
    <source>
        <dbReference type="ARBA" id="ARBA00022989"/>
    </source>
</evidence>
<dbReference type="EMBL" id="FUXK01000032">
    <property type="protein sequence ID" value="SKA14458.1"/>
    <property type="molecule type" value="Genomic_DNA"/>
</dbReference>
<dbReference type="GO" id="GO:0005886">
    <property type="term" value="C:plasma membrane"/>
    <property type="evidence" value="ECO:0007669"/>
    <property type="project" value="UniProtKB-SubCell"/>
</dbReference>
<dbReference type="PANTHER" id="PTHR30558">
    <property type="entry name" value="EXBD MEMBRANE COMPONENT OF PMF-DRIVEN MACROMOLECULE IMPORT SYSTEM"/>
    <property type="match status" value="1"/>
</dbReference>
<keyword evidence="5" id="KW-1133">Transmembrane helix</keyword>
<evidence type="ECO:0000256" key="1">
    <source>
        <dbReference type="ARBA" id="ARBA00004162"/>
    </source>
</evidence>
<evidence type="ECO:0000256" key="2">
    <source>
        <dbReference type="ARBA" id="ARBA00005811"/>
    </source>
</evidence>